<feature type="transmembrane region" description="Helical" evidence="1">
    <location>
        <begin position="203"/>
        <end position="223"/>
    </location>
</feature>
<feature type="transmembrane region" description="Helical" evidence="1">
    <location>
        <begin position="175"/>
        <end position="197"/>
    </location>
</feature>
<keyword evidence="1" id="KW-0472">Membrane</keyword>
<keyword evidence="1" id="KW-1133">Transmembrane helix</keyword>
<feature type="transmembrane region" description="Helical" evidence="1">
    <location>
        <begin position="60"/>
        <end position="85"/>
    </location>
</feature>
<reference evidence="2 3" key="2">
    <citation type="submission" date="2020-06" db="EMBL/GenBank/DDBJ databases">
        <title>Antribacter stalactiti gen. nov., sp. nov., a new member of the family Nacardiaceae isolated from a cave.</title>
        <authorList>
            <person name="Kim I.S."/>
        </authorList>
    </citation>
    <scope>NUCLEOTIDE SEQUENCE [LARGE SCALE GENOMIC DNA]</scope>
    <source>
        <strain evidence="2 3">YC2-7</strain>
    </source>
</reference>
<accession>A0A848K9R8</accession>
<proteinExistence type="predicted"/>
<feature type="transmembrane region" description="Helical" evidence="1">
    <location>
        <begin position="126"/>
        <end position="147"/>
    </location>
</feature>
<dbReference type="EMBL" id="VCQU01000003">
    <property type="protein sequence ID" value="NMN95655.1"/>
    <property type="molecule type" value="Genomic_DNA"/>
</dbReference>
<gene>
    <name evidence="2" type="ORF">FGL95_11480</name>
</gene>
<keyword evidence="3" id="KW-1185">Reference proteome</keyword>
<comment type="caution">
    <text evidence="2">The sequence shown here is derived from an EMBL/GenBank/DDBJ whole genome shotgun (WGS) entry which is preliminary data.</text>
</comment>
<evidence type="ECO:0000313" key="3">
    <source>
        <dbReference type="Proteomes" id="UP000535543"/>
    </source>
</evidence>
<organism evidence="2 3">
    <name type="scientific">Antrihabitans stalactiti</name>
    <dbReference type="NCBI Taxonomy" id="2584121"/>
    <lineage>
        <taxon>Bacteria</taxon>
        <taxon>Bacillati</taxon>
        <taxon>Actinomycetota</taxon>
        <taxon>Actinomycetes</taxon>
        <taxon>Mycobacteriales</taxon>
        <taxon>Nocardiaceae</taxon>
        <taxon>Antrihabitans</taxon>
    </lineage>
</organism>
<evidence type="ECO:0000256" key="1">
    <source>
        <dbReference type="SAM" id="Phobius"/>
    </source>
</evidence>
<dbReference type="Proteomes" id="UP000535543">
    <property type="component" value="Unassembled WGS sequence"/>
</dbReference>
<feature type="transmembrane region" description="Helical" evidence="1">
    <location>
        <begin position="92"/>
        <end position="114"/>
    </location>
</feature>
<evidence type="ECO:0000313" key="2">
    <source>
        <dbReference type="EMBL" id="NMN95655.1"/>
    </source>
</evidence>
<protein>
    <submittedName>
        <fullName evidence="2">DUF1648 domain-containing protein</fullName>
    </submittedName>
</protein>
<keyword evidence="1" id="KW-0812">Transmembrane</keyword>
<dbReference type="AlphaFoldDB" id="A0A848K9R8"/>
<sequence>MTRGRIFDPAGVAFGVVVPLVAAGLGLALTRFWQSRLPAQIATHWSTDRPDEFSEPMSSAWLFALIIVLIGGGCCGVAALAQALLLMRRAMLLIGLSVVGVLSTLQIVTLWIQLDKTDVSDVELPWAAISVGVALGCVVGAVGSVFLKDYRIRPAAVERPDAKLPRGSAHTVRDVAGFGRVGTIVFAVVAFGAAGLACRAVGGIWPLVAAFPVVVVLLALMRFEVIVDASGLRVRNFGLTSIDIGIDEVTGAKVVHVNPFKDFGGWGLRSKGHRRYGIVTHTGPGVEVSTAGGMTVTITTQSADAMAGALNAFADDHRPPVRASHPSRG</sequence>
<reference evidence="2 3" key="1">
    <citation type="submission" date="2019-05" db="EMBL/GenBank/DDBJ databases">
        <authorList>
            <person name="Lee S.D."/>
        </authorList>
    </citation>
    <scope>NUCLEOTIDE SEQUENCE [LARGE SCALE GENOMIC DNA]</scope>
    <source>
        <strain evidence="2 3">YC2-7</strain>
    </source>
</reference>
<feature type="transmembrane region" description="Helical" evidence="1">
    <location>
        <begin position="12"/>
        <end position="33"/>
    </location>
</feature>
<name>A0A848K9R8_9NOCA</name>
<dbReference type="RefSeq" id="WP_169586723.1">
    <property type="nucleotide sequence ID" value="NZ_VCQU01000003.1"/>
</dbReference>